<name>A0ABV5F8J4_9FLAO</name>
<evidence type="ECO:0000256" key="4">
    <source>
        <dbReference type="ARBA" id="ARBA00022989"/>
    </source>
</evidence>
<sequence>MLHVLKNEKKFTLLFFVILTIDILVKLKCPEFPYRFISKPPIVLSLFIYYYLNNTEIDKEKKKFVFWGLLSFLIGTILIINDTNMFYFGASLLFFSLAKLFLSLKFSHKSDFEVSKLIPFSIIIFIYTVWMVCFLYDSLGGFFIPALLSFFLSLLLFQFAFIRSSLVDKCSYVYVLVGVILYLFSESMMVIKIFKTDLPLQDPLIMIFYSVAMYLITIGLVKEKKIKRMDFYS</sequence>
<comment type="similarity">
    <text evidence="2">Belongs to the TMEM86 family.</text>
</comment>
<evidence type="ECO:0000313" key="7">
    <source>
        <dbReference type="EMBL" id="MFB9055730.1"/>
    </source>
</evidence>
<proteinExistence type="inferred from homology"/>
<evidence type="ECO:0000256" key="6">
    <source>
        <dbReference type="SAM" id="Phobius"/>
    </source>
</evidence>
<feature type="transmembrane region" description="Helical" evidence="6">
    <location>
        <begin position="86"/>
        <end position="105"/>
    </location>
</feature>
<dbReference type="RefSeq" id="WP_379859917.1">
    <property type="nucleotide sequence ID" value="NZ_JBHMFC010000009.1"/>
</dbReference>
<dbReference type="Pfam" id="PF07947">
    <property type="entry name" value="YhhN"/>
    <property type="match status" value="1"/>
</dbReference>
<comment type="subcellular location">
    <subcellularLocation>
        <location evidence="1">Membrane</location>
        <topology evidence="1">Multi-pass membrane protein</topology>
    </subcellularLocation>
</comment>
<organism evidence="7 8">
    <name type="scientific">Mariniflexile ostreae</name>
    <dbReference type="NCBI Taxonomy" id="1520892"/>
    <lineage>
        <taxon>Bacteria</taxon>
        <taxon>Pseudomonadati</taxon>
        <taxon>Bacteroidota</taxon>
        <taxon>Flavobacteriia</taxon>
        <taxon>Flavobacteriales</taxon>
        <taxon>Flavobacteriaceae</taxon>
        <taxon>Mariniflexile</taxon>
    </lineage>
</organism>
<evidence type="ECO:0000256" key="1">
    <source>
        <dbReference type="ARBA" id="ARBA00004141"/>
    </source>
</evidence>
<evidence type="ECO:0000256" key="5">
    <source>
        <dbReference type="ARBA" id="ARBA00023136"/>
    </source>
</evidence>
<gene>
    <name evidence="7" type="ORF">ACFFU9_03155</name>
</gene>
<keyword evidence="3 6" id="KW-0812">Transmembrane</keyword>
<dbReference type="InterPro" id="IPR012506">
    <property type="entry name" value="TMEM86B-like"/>
</dbReference>
<feature type="transmembrane region" description="Helical" evidence="6">
    <location>
        <begin position="142"/>
        <end position="161"/>
    </location>
</feature>
<feature type="transmembrane region" description="Helical" evidence="6">
    <location>
        <begin position="117"/>
        <end position="136"/>
    </location>
</feature>
<reference evidence="7 8" key="1">
    <citation type="submission" date="2024-09" db="EMBL/GenBank/DDBJ databases">
        <authorList>
            <person name="Sun Q."/>
            <person name="Mori K."/>
        </authorList>
    </citation>
    <scope>NUCLEOTIDE SEQUENCE [LARGE SCALE GENOMIC DNA]</scope>
    <source>
        <strain evidence="7 8">CECT 8622</strain>
    </source>
</reference>
<keyword evidence="5 6" id="KW-0472">Membrane</keyword>
<feature type="transmembrane region" description="Helical" evidence="6">
    <location>
        <begin position="64"/>
        <end position="80"/>
    </location>
</feature>
<accession>A0ABV5F8J4</accession>
<feature type="transmembrane region" description="Helical" evidence="6">
    <location>
        <begin position="203"/>
        <end position="221"/>
    </location>
</feature>
<evidence type="ECO:0000313" key="8">
    <source>
        <dbReference type="Proteomes" id="UP001589585"/>
    </source>
</evidence>
<dbReference type="Proteomes" id="UP001589585">
    <property type="component" value="Unassembled WGS sequence"/>
</dbReference>
<keyword evidence="4 6" id="KW-1133">Transmembrane helix</keyword>
<evidence type="ECO:0000256" key="2">
    <source>
        <dbReference type="ARBA" id="ARBA00007375"/>
    </source>
</evidence>
<evidence type="ECO:0000256" key="3">
    <source>
        <dbReference type="ARBA" id="ARBA00022692"/>
    </source>
</evidence>
<dbReference type="EMBL" id="JBHMFC010000009">
    <property type="protein sequence ID" value="MFB9055730.1"/>
    <property type="molecule type" value="Genomic_DNA"/>
</dbReference>
<feature type="transmembrane region" description="Helical" evidence="6">
    <location>
        <begin position="173"/>
        <end position="191"/>
    </location>
</feature>
<keyword evidence="8" id="KW-1185">Reference proteome</keyword>
<comment type="caution">
    <text evidence="7">The sequence shown here is derived from an EMBL/GenBank/DDBJ whole genome shotgun (WGS) entry which is preliminary data.</text>
</comment>
<protein>
    <submittedName>
        <fullName evidence="7">Lysoplasmalogenase family protein</fullName>
    </submittedName>
</protein>